<protein>
    <submittedName>
        <fullName evidence="1">Uncharacterized protein</fullName>
    </submittedName>
</protein>
<evidence type="ECO:0000313" key="1">
    <source>
        <dbReference type="EMBL" id="CBY41523.1"/>
    </source>
</evidence>
<proteinExistence type="predicted"/>
<organism evidence="1">
    <name type="scientific">Oikopleura dioica</name>
    <name type="common">Tunicate</name>
    <dbReference type="NCBI Taxonomy" id="34765"/>
    <lineage>
        <taxon>Eukaryota</taxon>
        <taxon>Metazoa</taxon>
        <taxon>Chordata</taxon>
        <taxon>Tunicata</taxon>
        <taxon>Appendicularia</taxon>
        <taxon>Copelata</taxon>
        <taxon>Oikopleuridae</taxon>
        <taxon>Oikopleura</taxon>
    </lineage>
</organism>
<name>E4Z1E5_OIKDI</name>
<reference evidence="1" key="1">
    <citation type="journal article" date="2010" name="Science">
        <title>Plasticity of animal genome architecture unmasked by rapid evolution of a pelagic tunicate.</title>
        <authorList>
            <person name="Denoeud F."/>
            <person name="Henriet S."/>
            <person name="Mungpakdee S."/>
            <person name="Aury J.M."/>
            <person name="Da Silva C."/>
            <person name="Brinkmann H."/>
            <person name="Mikhaleva J."/>
            <person name="Olsen L.C."/>
            <person name="Jubin C."/>
            <person name="Canestro C."/>
            <person name="Bouquet J.M."/>
            <person name="Danks G."/>
            <person name="Poulain J."/>
            <person name="Campsteijn C."/>
            <person name="Adamski M."/>
            <person name="Cross I."/>
            <person name="Yadetie F."/>
            <person name="Muffato M."/>
            <person name="Louis A."/>
            <person name="Butcher S."/>
            <person name="Tsagkogeorga G."/>
            <person name="Konrad A."/>
            <person name="Singh S."/>
            <person name="Jensen M.F."/>
            <person name="Cong E.H."/>
            <person name="Eikeseth-Otteraa H."/>
            <person name="Noel B."/>
            <person name="Anthouard V."/>
            <person name="Porcel B.M."/>
            <person name="Kachouri-Lafond R."/>
            <person name="Nishino A."/>
            <person name="Ugolini M."/>
            <person name="Chourrout P."/>
            <person name="Nishida H."/>
            <person name="Aasland R."/>
            <person name="Huzurbazar S."/>
            <person name="Westhof E."/>
            <person name="Delsuc F."/>
            <person name="Lehrach H."/>
            <person name="Reinhardt R."/>
            <person name="Weissenbach J."/>
            <person name="Roy S.W."/>
            <person name="Artiguenave F."/>
            <person name="Postlethwait J.H."/>
            <person name="Manak J.R."/>
            <person name="Thompson E.M."/>
            <person name="Jaillon O."/>
            <person name="Du Pasquier L."/>
            <person name="Boudinot P."/>
            <person name="Liberles D.A."/>
            <person name="Volff J.N."/>
            <person name="Philippe H."/>
            <person name="Lenhard B."/>
            <person name="Roest Crollius H."/>
            <person name="Wincker P."/>
            <person name="Chourrout D."/>
        </authorList>
    </citation>
    <scope>NUCLEOTIDE SEQUENCE [LARGE SCALE GENOMIC DNA]</scope>
</reference>
<gene>
    <name evidence="1" type="ORF">GSOID_T00023601001</name>
</gene>
<accession>E4Z1E5</accession>
<dbReference type="Proteomes" id="UP000011014">
    <property type="component" value="Unassembled WGS sequence"/>
</dbReference>
<sequence length="98" mass="10824">MRSDVFILVITKSVDESYLQSGDGSSQISAKINAPENNYANEAAHALVNGKLHIFGGWYDDRKIARLDDCTLNKLTVRLNEQRKYGHAALSIENGTKG</sequence>
<dbReference type="AlphaFoldDB" id="E4Z1E5"/>
<dbReference type="EMBL" id="FN656483">
    <property type="protein sequence ID" value="CBY41523.1"/>
    <property type="molecule type" value="Genomic_DNA"/>
</dbReference>